<feature type="compositionally biased region" description="Basic and acidic residues" evidence="1">
    <location>
        <begin position="981"/>
        <end position="1002"/>
    </location>
</feature>
<feature type="transmembrane region" description="Helical" evidence="2">
    <location>
        <begin position="363"/>
        <end position="386"/>
    </location>
</feature>
<feature type="compositionally biased region" description="Acidic residues" evidence="1">
    <location>
        <begin position="598"/>
        <end position="616"/>
    </location>
</feature>
<keyword evidence="2" id="KW-0472">Membrane</keyword>
<feature type="compositionally biased region" description="Basic and acidic residues" evidence="1">
    <location>
        <begin position="703"/>
        <end position="713"/>
    </location>
</feature>
<feature type="compositionally biased region" description="Polar residues" evidence="1">
    <location>
        <begin position="1063"/>
        <end position="1079"/>
    </location>
</feature>
<feature type="region of interest" description="Disordered" evidence="1">
    <location>
        <begin position="1180"/>
        <end position="1291"/>
    </location>
</feature>
<organism evidence="4 5">
    <name type="scientific">Phyllosticta citricarpa</name>
    <dbReference type="NCBI Taxonomy" id="55181"/>
    <lineage>
        <taxon>Eukaryota</taxon>
        <taxon>Fungi</taxon>
        <taxon>Dikarya</taxon>
        <taxon>Ascomycota</taxon>
        <taxon>Pezizomycotina</taxon>
        <taxon>Dothideomycetes</taxon>
        <taxon>Dothideomycetes incertae sedis</taxon>
        <taxon>Botryosphaeriales</taxon>
        <taxon>Phyllostictaceae</taxon>
        <taxon>Phyllosticta</taxon>
    </lineage>
</organism>
<evidence type="ECO:0000313" key="4">
    <source>
        <dbReference type="EMBL" id="KAK7547146.1"/>
    </source>
</evidence>
<reference evidence="4 5" key="1">
    <citation type="submission" date="2024-04" db="EMBL/GenBank/DDBJ databases">
        <title>Phyllosticta paracitricarpa is synonymous to the EU quarantine fungus P. citricarpa based on phylogenomic analyses.</title>
        <authorList>
            <consortium name="Lawrence Berkeley National Laboratory"/>
            <person name="Van Ingen-Buijs V.A."/>
            <person name="Van Westerhoven A.C."/>
            <person name="Haridas S."/>
            <person name="Skiadas P."/>
            <person name="Martin F."/>
            <person name="Groenewald J.Z."/>
            <person name="Crous P.W."/>
            <person name="Seidl M.F."/>
        </authorList>
    </citation>
    <scope>NUCLEOTIDE SEQUENCE [LARGE SCALE GENOMIC DNA]</scope>
    <source>
        <strain evidence="4 5">CBS 122670</strain>
    </source>
</reference>
<feature type="compositionally biased region" description="Basic and acidic residues" evidence="1">
    <location>
        <begin position="1183"/>
        <end position="1194"/>
    </location>
</feature>
<feature type="compositionally biased region" description="Basic and acidic residues" evidence="1">
    <location>
        <begin position="1136"/>
        <end position="1149"/>
    </location>
</feature>
<evidence type="ECO:0000256" key="3">
    <source>
        <dbReference type="SAM" id="SignalP"/>
    </source>
</evidence>
<feature type="region of interest" description="Disordered" evidence="1">
    <location>
        <begin position="495"/>
        <end position="514"/>
    </location>
</feature>
<keyword evidence="3" id="KW-0732">Signal</keyword>
<keyword evidence="2" id="KW-0812">Transmembrane</keyword>
<feature type="compositionally biased region" description="Acidic residues" evidence="1">
    <location>
        <begin position="1269"/>
        <end position="1278"/>
    </location>
</feature>
<feature type="compositionally biased region" description="Polar residues" evidence="1">
    <location>
        <begin position="823"/>
        <end position="835"/>
    </location>
</feature>
<feature type="compositionally biased region" description="Acidic residues" evidence="1">
    <location>
        <begin position="739"/>
        <end position="759"/>
    </location>
</feature>
<feature type="compositionally biased region" description="Basic and acidic residues" evidence="1">
    <location>
        <begin position="1080"/>
        <end position="1107"/>
    </location>
</feature>
<protein>
    <submittedName>
        <fullName evidence="4">Uncharacterized protein</fullName>
    </submittedName>
</protein>
<comment type="caution">
    <text evidence="4">The sequence shown here is derived from an EMBL/GenBank/DDBJ whole genome shotgun (WGS) entry which is preliminary data.</text>
</comment>
<feature type="region of interest" description="Disordered" evidence="1">
    <location>
        <begin position="1043"/>
        <end position="1112"/>
    </location>
</feature>
<feature type="signal peptide" evidence="3">
    <location>
        <begin position="1"/>
        <end position="25"/>
    </location>
</feature>
<evidence type="ECO:0000256" key="1">
    <source>
        <dbReference type="SAM" id="MobiDB-lite"/>
    </source>
</evidence>
<feature type="region of interest" description="Disordered" evidence="1">
    <location>
        <begin position="585"/>
        <end position="884"/>
    </location>
</feature>
<sequence>MATHSLSLSLSLTLTLSLSLSRSLARSLALPTARGTAHCAHSPASFGHPQPMNAFLLFPILLFYSRTPIEPPSCAKPVAHMRRPARGPRPCPCGRPVGPWRSERLHFSIFNFLSRNLASHRSLLMLSRRVDQSIVAIMAFKMPSPVARFQMSASFLSIQCNFAGNPLTERSKHSHFYTPSRDPSLSKNGHPTLTTIYHSSNPPPLAFVPSLWLCHATRALAVFVALNTSLSSAAVNATTSETFSTRAGQDGLTRGLSQVNMVFSQAHQSLAGIIASTSQLGRPFTKFVFLIQDFARWSTSPRKRTMSHLHFVLEQTVPHKRPNFARYPTLLSRVALICDPCVWPNLAKQTVRTLLSPMEISRFVGYGPLVAPIPYLLFLFSLFCVLNDPKVKSVKQRTWIITACVWISLMAALAFLEHTEYGKYAMEALVVGLAPLVDFLPSLQPLDRFSQRASQALRLPVRFLPSCLFFAELGYHTALICRNVYRGWQNSQSQNVETEQQRATPEPAAQRNDRLTEGEAQRIETLQECTANFEQQLQESDIIMRRHYTAIQEHLAKGDRHCANMQRMLDEYNEAKRQWELNNAASPSILTPVPSDLQLDEEGNGTERDGEQDDDSPNNQQPLADDSQSSTAYTETQPLADLLSQQSNDASDNGEENAGQGRLPPEHPQPPVEESQSSTGPAENLSLADEESGSELAMGEDGEQSHKSFEHHRPSVTGMSPTSPVEGQSLLDELAQLSEESDYEEKVEEDGGGSDDDNDHGDGDQGSPQATLQTAESLSRAVGSEGEEEEEEEQSLPQITSYQIADDSYSEYSHEEDEKGHSSPHSNQSDESSQGADDPEDSPQMAHQSAQSSHRAPFPLGGNRPQSRQDTDIEDLEDAQYFADDSDYHAMAEGMPGFLEPAYWKPKEEREEHEDKEPRAQMSRSRELTSMAGEQFGDEYVTSQEVEDFRQEGQQEDEDENGKLPPDHLKTLAEAQSFTTEADKQHELRNFKTFMDEGKAEEQAQQQAQKDRVDELKTLHQSQAFVNEEDERHNQRFLDRFVEAGKAEEQAQQASQPDLEAMSNAQSFAANDEIVQTAQDVEKFVDEGKAEQQRERQAQADRNEELKGLQLSQAFVEEGDELHHARSLDQFIEQGDAEKRAQRQAQKDRADVLKALQQAQSGVSKEEEQDHIASALAFAEQAAAERQDASDVLRRAAHAQYFGDETLSNEGEHHDDDDDDDDEDEHDTTAEDTGANSSSTHDDDGDDDSRGGGGGGGGLETIHEKHENGDEDDVDISDAEPAYTLSHARDHYDAALDREQYWERREE</sequence>
<keyword evidence="2" id="KW-1133">Transmembrane helix</keyword>
<evidence type="ECO:0000313" key="5">
    <source>
        <dbReference type="Proteomes" id="UP001365128"/>
    </source>
</evidence>
<feature type="compositionally biased region" description="Polar residues" evidence="1">
    <location>
        <begin position="845"/>
        <end position="854"/>
    </location>
</feature>
<feature type="compositionally biased region" description="Basic and acidic residues" evidence="1">
    <location>
        <begin position="905"/>
        <end position="927"/>
    </location>
</feature>
<dbReference type="Proteomes" id="UP001365128">
    <property type="component" value="Unassembled WGS sequence"/>
</dbReference>
<feature type="compositionally biased region" description="Acidic residues" evidence="1">
    <location>
        <begin position="1215"/>
        <end position="1226"/>
    </location>
</feature>
<feature type="compositionally biased region" description="Acidic residues" evidence="1">
    <location>
        <begin position="785"/>
        <end position="794"/>
    </location>
</feature>
<gene>
    <name evidence="4" type="ORF">IWX46DRAFT_580608</name>
</gene>
<proteinExistence type="predicted"/>
<feature type="transmembrane region" description="Helical" evidence="2">
    <location>
        <begin position="398"/>
        <end position="416"/>
    </location>
</feature>
<feature type="compositionally biased region" description="Polar residues" evidence="1">
    <location>
        <begin position="767"/>
        <end position="777"/>
    </location>
</feature>
<feature type="compositionally biased region" description="Polar residues" evidence="1">
    <location>
        <begin position="717"/>
        <end position="726"/>
    </location>
</feature>
<feature type="compositionally biased region" description="Polar residues" evidence="1">
    <location>
        <begin position="617"/>
        <end position="651"/>
    </location>
</feature>
<feature type="region of interest" description="Disordered" evidence="1">
    <location>
        <begin position="1126"/>
        <end position="1149"/>
    </location>
</feature>
<feature type="compositionally biased region" description="Acidic residues" evidence="1">
    <location>
        <begin position="688"/>
        <end position="702"/>
    </location>
</feature>
<feature type="region of interest" description="Disordered" evidence="1">
    <location>
        <begin position="901"/>
        <end position="1013"/>
    </location>
</feature>
<feature type="chain" id="PRO_5045909184" evidence="3">
    <location>
        <begin position="26"/>
        <end position="1307"/>
    </location>
</feature>
<feature type="compositionally biased region" description="Basic and acidic residues" evidence="1">
    <location>
        <begin position="961"/>
        <end position="971"/>
    </location>
</feature>
<feature type="compositionally biased region" description="Basic and acidic residues" evidence="1">
    <location>
        <begin position="812"/>
        <end position="821"/>
    </location>
</feature>
<name>A0ABR1MEM3_9PEZI</name>
<accession>A0ABR1MEM3</accession>
<keyword evidence="5" id="KW-1185">Reference proteome</keyword>
<evidence type="ECO:0000256" key="2">
    <source>
        <dbReference type="SAM" id="Phobius"/>
    </source>
</evidence>
<dbReference type="EMBL" id="JBBPDW010000013">
    <property type="protein sequence ID" value="KAK7547146.1"/>
    <property type="molecule type" value="Genomic_DNA"/>
</dbReference>